<name>A0A482IHJ8_9CAUD</name>
<protein>
    <submittedName>
        <fullName evidence="1">Uncharacterized protein</fullName>
    </submittedName>
</protein>
<accession>A0A482IHJ8</accession>
<sequence length="68" mass="7655">MSSTINYNTVPNTIRTAVPFTWGTTSYWAIKSPSGDIFYLHDGAPVLLSEPMILRQPNFAYATTMRLK</sequence>
<dbReference type="EMBL" id="MK598851">
    <property type="protein sequence ID" value="QBP07097.1"/>
    <property type="molecule type" value="Genomic_DNA"/>
</dbReference>
<evidence type="ECO:0000313" key="1">
    <source>
        <dbReference type="EMBL" id="QBP07097.1"/>
    </source>
</evidence>
<gene>
    <name evidence="1" type="ORF">CPT_Minorna_046</name>
</gene>
<organism evidence="1 2">
    <name type="scientific">Escherichia phage Minorna</name>
    <dbReference type="NCBI Taxonomy" id="2547246"/>
    <lineage>
        <taxon>Viruses</taxon>
        <taxon>Duplodnaviria</taxon>
        <taxon>Heunggongvirae</taxon>
        <taxon>Uroviricota</taxon>
        <taxon>Caudoviricetes</taxon>
        <taxon>Autographivirales</taxon>
        <taxon>Autoscriptoviridae</taxon>
        <taxon>Slopekvirinae</taxon>
        <taxon>Drulisvirus</taxon>
        <taxon>Drulisvirus minorna</taxon>
    </lineage>
</organism>
<keyword evidence="2" id="KW-1185">Reference proteome</keyword>
<reference evidence="2" key="1">
    <citation type="submission" date="2019-03" db="EMBL/GenBank/DDBJ databases">
        <title>Complete Genome Sequence of Escherichia coli Myophage Minorna.</title>
        <authorList>
            <person name="Rogers K."/>
            <person name="Williams Z."/>
            <person name="Min L."/>
            <person name="Newkirk H."/>
            <person name="Liu M."/>
            <person name="Ramsey J."/>
        </authorList>
    </citation>
    <scope>NUCLEOTIDE SEQUENCE [LARGE SCALE GENOMIC DNA]</scope>
</reference>
<evidence type="ECO:0000313" key="2">
    <source>
        <dbReference type="Proteomes" id="UP000295767"/>
    </source>
</evidence>
<dbReference type="Proteomes" id="UP000295767">
    <property type="component" value="Segment"/>
</dbReference>
<proteinExistence type="predicted"/>